<evidence type="ECO:0000313" key="4">
    <source>
        <dbReference type="EMBL" id="KAG5668728.1"/>
    </source>
</evidence>
<sequence length="616" mass="68125">MHKKFLALVIWFTTALPTNTPGSFNTESTKALPPAAPCSNILIPYNAATNPTAPQSNGLYVGNFYDGSDVYVGVIPQSAESIKAGCPVEDSYPARITTNGTNRGGSMECIVNDFDGTNLFYLQKDPNFIWVPTNNNIVTNVSNIVYYTNSIGLKFGYGRVFLKSTNGSTYVTVGKIHLNKYRPEIFFWSQNKRQSLTSNFDILACRYEVRSTPIPTTISTIKSSTTISTKAASISTTTTTIKTAISVPTLSTTMTTTRSTVPTSTFTFKTTAAAINSEPAVVPSFKTSTYVSESRGNDLGFPKELQDFRYNYLNNKGSYLKYIDGSFFEVYNALKGKLDSIANTYTHYNTSWALSYNNFNMSNLKKSNANHLKNLFADIDYLVTYSSKNVPSLMNNFYIALLGMESDPLIVAKTLWDIVEDHMNSISKFYCKNKACLVSSFNKYHPIYLRGINSIRATATTTISNMTTVFNKILSNADTTGKIMKTMANELNACNKIADPNDCVKSFIKNYDKFSEKLLEPISQSADKINDVKNFYENELAKAKDNLTTVEDDLEDWSQGVTKCIENSNIAVADSPILGNARVTTTKPSEKPLTTAKPTDKSETTIKTTKKAAHKG</sequence>
<dbReference type="EMBL" id="JADBJN010000004">
    <property type="protein sequence ID" value="KAG5668728.1"/>
    <property type="molecule type" value="Genomic_DNA"/>
</dbReference>
<evidence type="ECO:0000256" key="3">
    <source>
        <dbReference type="SAM" id="SignalP"/>
    </source>
</evidence>
<feature type="chain" id="PRO_5039939772" evidence="3">
    <location>
        <begin position="18"/>
        <end position="616"/>
    </location>
</feature>
<accession>A0A9J6BGE7</accession>
<keyword evidence="1" id="KW-0175">Coiled coil</keyword>
<evidence type="ECO:0000313" key="5">
    <source>
        <dbReference type="Proteomes" id="UP001107558"/>
    </source>
</evidence>
<proteinExistence type="predicted"/>
<dbReference type="AlphaFoldDB" id="A0A9J6BGE7"/>
<feature type="signal peptide" evidence="3">
    <location>
        <begin position="1"/>
        <end position="17"/>
    </location>
</feature>
<dbReference type="OrthoDB" id="10635421at2759"/>
<reference evidence="4" key="1">
    <citation type="submission" date="2021-03" db="EMBL/GenBank/DDBJ databases">
        <title>Chromosome level genome of the anhydrobiotic midge Polypedilum vanderplanki.</title>
        <authorList>
            <person name="Yoshida Y."/>
            <person name="Kikawada T."/>
            <person name="Gusev O."/>
        </authorList>
    </citation>
    <scope>NUCLEOTIDE SEQUENCE</scope>
    <source>
        <strain evidence="4">NIAS01</strain>
        <tissue evidence="4">Whole body or cell culture</tissue>
    </source>
</reference>
<protein>
    <submittedName>
        <fullName evidence="4">Uncharacterized protein</fullName>
    </submittedName>
</protein>
<keyword evidence="5" id="KW-1185">Reference proteome</keyword>
<organism evidence="4 5">
    <name type="scientific">Polypedilum vanderplanki</name>
    <name type="common">Sleeping chironomid midge</name>
    <dbReference type="NCBI Taxonomy" id="319348"/>
    <lineage>
        <taxon>Eukaryota</taxon>
        <taxon>Metazoa</taxon>
        <taxon>Ecdysozoa</taxon>
        <taxon>Arthropoda</taxon>
        <taxon>Hexapoda</taxon>
        <taxon>Insecta</taxon>
        <taxon>Pterygota</taxon>
        <taxon>Neoptera</taxon>
        <taxon>Endopterygota</taxon>
        <taxon>Diptera</taxon>
        <taxon>Nematocera</taxon>
        <taxon>Chironomoidea</taxon>
        <taxon>Chironomidae</taxon>
        <taxon>Chironominae</taxon>
        <taxon>Polypedilum</taxon>
        <taxon>Polypedilum</taxon>
    </lineage>
</organism>
<dbReference type="Proteomes" id="UP001107558">
    <property type="component" value="Chromosome 4"/>
</dbReference>
<feature type="coiled-coil region" evidence="1">
    <location>
        <begin position="526"/>
        <end position="560"/>
    </location>
</feature>
<gene>
    <name evidence="4" type="ORF">PVAND_016655</name>
</gene>
<name>A0A9J6BGE7_POLVA</name>
<feature type="region of interest" description="Disordered" evidence="2">
    <location>
        <begin position="582"/>
        <end position="616"/>
    </location>
</feature>
<comment type="caution">
    <text evidence="4">The sequence shown here is derived from an EMBL/GenBank/DDBJ whole genome shotgun (WGS) entry which is preliminary data.</text>
</comment>
<keyword evidence="3" id="KW-0732">Signal</keyword>
<evidence type="ECO:0000256" key="2">
    <source>
        <dbReference type="SAM" id="MobiDB-lite"/>
    </source>
</evidence>
<evidence type="ECO:0000256" key="1">
    <source>
        <dbReference type="SAM" id="Coils"/>
    </source>
</evidence>